<proteinExistence type="predicted"/>
<protein>
    <submittedName>
        <fullName evidence="1">Uncharacterized protein</fullName>
    </submittedName>
</protein>
<accession>A0A1F5HY18</accession>
<comment type="caution">
    <text evidence="1">The sequence shown here is derived from an EMBL/GenBank/DDBJ whole genome shotgun (WGS) entry which is preliminary data.</text>
</comment>
<dbReference type="AlphaFoldDB" id="A0A1F5HY18"/>
<organism evidence="1 2">
    <name type="scientific">Candidatus Curtissbacteria bacterium RIFCSPLOWO2_01_FULL_42_26</name>
    <dbReference type="NCBI Taxonomy" id="1797729"/>
    <lineage>
        <taxon>Bacteria</taxon>
        <taxon>Candidatus Curtissiibacteriota</taxon>
    </lineage>
</organism>
<evidence type="ECO:0000313" key="1">
    <source>
        <dbReference type="EMBL" id="OGE08875.1"/>
    </source>
</evidence>
<dbReference type="STRING" id="1797729.A3A60_00790"/>
<evidence type="ECO:0000313" key="2">
    <source>
        <dbReference type="Proteomes" id="UP000179227"/>
    </source>
</evidence>
<dbReference type="Proteomes" id="UP000179227">
    <property type="component" value="Unassembled WGS sequence"/>
</dbReference>
<name>A0A1F5HY18_9BACT</name>
<gene>
    <name evidence="1" type="ORF">A3A60_00790</name>
</gene>
<reference evidence="1 2" key="1">
    <citation type="journal article" date="2016" name="Nat. Commun.">
        <title>Thousands of microbial genomes shed light on interconnected biogeochemical processes in an aquifer system.</title>
        <authorList>
            <person name="Anantharaman K."/>
            <person name="Brown C.T."/>
            <person name="Hug L.A."/>
            <person name="Sharon I."/>
            <person name="Castelle C.J."/>
            <person name="Probst A.J."/>
            <person name="Thomas B.C."/>
            <person name="Singh A."/>
            <person name="Wilkins M.J."/>
            <person name="Karaoz U."/>
            <person name="Brodie E.L."/>
            <person name="Williams K.H."/>
            <person name="Hubbard S.S."/>
            <person name="Banfield J.F."/>
        </authorList>
    </citation>
    <scope>NUCLEOTIDE SEQUENCE [LARGE SCALE GENOMIC DNA]</scope>
</reference>
<dbReference type="EMBL" id="MFBS01000030">
    <property type="protein sequence ID" value="OGE08875.1"/>
    <property type="molecule type" value="Genomic_DNA"/>
</dbReference>
<sequence length="149" mass="17613">MERYRSQPEAAPNLNRYPYAYPITYRFIMAAIREGAHRKLPKKLQRYKNGWDRWVKKRNIAFIYFSSPAVEDEVGYMYGYGMNSRSIEPNRRAAVSDHVKTFIEMLRENCSPRLQSIFPLDEVLLHKPQTLISLQRRANAISIARRRSC</sequence>